<dbReference type="Proteomes" id="UP000018144">
    <property type="component" value="Unassembled WGS sequence"/>
</dbReference>
<gene>
    <name evidence="1" type="ORF">PCON_07984</name>
</gene>
<name>U4L0T8_PYROM</name>
<dbReference type="EMBL" id="HF935410">
    <property type="protein sequence ID" value="CCX08391.1"/>
    <property type="molecule type" value="Genomic_DNA"/>
</dbReference>
<protein>
    <submittedName>
        <fullName evidence="1">Uncharacterized protein</fullName>
    </submittedName>
</protein>
<keyword evidence="2" id="KW-1185">Reference proteome</keyword>
<proteinExistence type="predicted"/>
<evidence type="ECO:0000313" key="1">
    <source>
        <dbReference type="EMBL" id="CCX08391.1"/>
    </source>
</evidence>
<dbReference type="AlphaFoldDB" id="U4L0T8"/>
<reference evidence="1 2" key="1">
    <citation type="journal article" date="2013" name="PLoS Genet.">
        <title>The genome and development-dependent transcriptomes of Pyronema confluens: a window into fungal evolution.</title>
        <authorList>
            <person name="Traeger S."/>
            <person name="Altegoer F."/>
            <person name="Freitag M."/>
            <person name="Gabaldon T."/>
            <person name="Kempken F."/>
            <person name="Kumar A."/>
            <person name="Marcet-Houben M."/>
            <person name="Poggeler S."/>
            <person name="Stajich J.E."/>
            <person name="Nowrousian M."/>
        </authorList>
    </citation>
    <scope>NUCLEOTIDE SEQUENCE [LARGE SCALE GENOMIC DNA]</scope>
    <source>
        <strain evidence="2">CBS 100304</strain>
        <tissue evidence="1">Vegetative mycelium</tissue>
    </source>
</reference>
<sequence length="80" mass="9470">MPVYAVIHLIIPDGPPDESPRRYYASSDEEDEEWKEFKEMHVKVLFLADIKDYEHRRSADGFYEWFSWVCQSDEVALAAD</sequence>
<evidence type="ECO:0000313" key="2">
    <source>
        <dbReference type="Proteomes" id="UP000018144"/>
    </source>
</evidence>
<organism evidence="1 2">
    <name type="scientific">Pyronema omphalodes (strain CBS 100304)</name>
    <name type="common">Pyronema confluens</name>
    <dbReference type="NCBI Taxonomy" id="1076935"/>
    <lineage>
        <taxon>Eukaryota</taxon>
        <taxon>Fungi</taxon>
        <taxon>Dikarya</taxon>
        <taxon>Ascomycota</taxon>
        <taxon>Pezizomycotina</taxon>
        <taxon>Pezizomycetes</taxon>
        <taxon>Pezizales</taxon>
        <taxon>Pyronemataceae</taxon>
        <taxon>Pyronema</taxon>
    </lineage>
</organism>
<accession>U4L0T8</accession>